<dbReference type="Pfam" id="PF08245">
    <property type="entry name" value="Mur_ligase_M"/>
    <property type="match status" value="1"/>
</dbReference>
<keyword evidence="16" id="KW-1185">Reference proteome</keyword>
<keyword evidence="7 10" id="KW-0573">Peptidoglycan synthesis</keyword>
<feature type="binding site" evidence="10">
    <location>
        <begin position="107"/>
        <end position="113"/>
    </location>
    <ligand>
        <name>ATP</name>
        <dbReference type="ChEBI" id="CHEBI:30616"/>
    </ligand>
</feature>
<dbReference type="GO" id="GO:0008360">
    <property type="term" value="P:regulation of cell shape"/>
    <property type="evidence" value="ECO:0007669"/>
    <property type="project" value="UniProtKB-KW"/>
</dbReference>
<evidence type="ECO:0000256" key="3">
    <source>
        <dbReference type="ARBA" id="ARBA00022618"/>
    </source>
</evidence>
<dbReference type="GO" id="GO:0071555">
    <property type="term" value="P:cell wall organization"/>
    <property type="evidence" value="ECO:0007669"/>
    <property type="project" value="UniProtKB-KW"/>
</dbReference>
<evidence type="ECO:0000313" key="15">
    <source>
        <dbReference type="EMBL" id="SFJ90208.1"/>
    </source>
</evidence>
<dbReference type="EMBL" id="FORX01000009">
    <property type="protein sequence ID" value="SFJ90208.1"/>
    <property type="molecule type" value="Genomic_DNA"/>
</dbReference>
<evidence type="ECO:0000256" key="9">
    <source>
        <dbReference type="ARBA" id="ARBA00023316"/>
    </source>
</evidence>
<dbReference type="EC" id="6.3.2.10" evidence="10 11"/>
<feature type="domain" description="Mur ligase N-terminal catalytic" evidence="12">
    <location>
        <begin position="24"/>
        <end position="77"/>
    </location>
</feature>
<gene>
    <name evidence="10" type="primary">murF</name>
    <name evidence="15" type="ORF">SAMN04488082_10957</name>
</gene>
<dbReference type="HAMAP" id="MF_02019">
    <property type="entry name" value="MurF"/>
    <property type="match status" value="1"/>
</dbReference>
<keyword evidence="9 10" id="KW-0961">Cell wall biogenesis/degradation</keyword>
<dbReference type="GO" id="GO:0009252">
    <property type="term" value="P:peptidoglycan biosynthetic process"/>
    <property type="evidence" value="ECO:0007669"/>
    <property type="project" value="UniProtKB-UniRule"/>
</dbReference>
<sequence>MNMTLQQIASAMAASIEQGHDQSVSRVSIDSRAVRKGDLFFCIVGQKLDGHEFARQAVANGACAVVASAPLDLDVPVLLVRDTTSALGRLARVWREGTRARVIGVSGSAGKTTVKEMLAQVLSAAGRTAKNFRNLNNQIGLPLSILEMDGDEDFWVLELGISQPGDMDELGYILAPDAALLVNIGACHLEGLGSLSGVAEQKSILLDHVRKGGFACVNADYPELLQQSARRDPKLVTFSGAGARADYSCLRQENVEGSISYTLLVKGKELRCKVSHNVHIAENLAAVVAMAMELGLGMAAIESALAEYSPVIQRFVQSRVGTWLFIDDTYNANPVSMARSIREAGRLGEGKRLVLVLGDMLELGADSSRAHRELGELIAGMGASHCFFQGNHAQDVEAGLGGFTGVFKKVSGAEDVLQALNAVRCEQGVMLFKGSRGCKMEQYYSALERSWA</sequence>
<comment type="similarity">
    <text evidence="10">Belongs to the MurCDEF family. MurF subfamily.</text>
</comment>
<feature type="domain" description="Mur ligase C-terminal" evidence="13">
    <location>
        <begin position="321"/>
        <end position="436"/>
    </location>
</feature>
<dbReference type="SUPFAM" id="SSF53244">
    <property type="entry name" value="MurD-like peptide ligases, peptide-binding domain"/>
    <property type="match status" value="1"/>
</dbReference>
<keyword evidence="2 10" id="KW-0436">Ligase</keyword>
<evidence type="ECO:0000256" key="8">
    <source>
        <dbReference type="ARBA" id="ARBA00023306"/>
    </source>
</evidence>
<dbReference type="Pfam" id="PF01225">
    <property type="entry name" value="Mur_ligase"/>
    <property type="match status" value="1"/>
</dbReference>
<dbReference type="Pfam" id="PF02875">
    <property type="entry name" value="Mur_ligase_C"/>
    <property type="match status" value="1"/>
</dbReference>
<organism evidence="15 16">
    <name type="scientific">Desulfomicrobium apsheronum</name>
    <dbReference type="NCBI Taxonomy" id="52560"/>
    <lineage>
        <taxon>Bacteria</taxon>
        <taxon>Pseudomonadati</taxon>
        <taxon>Thermodesulfobacteriota</taxon>
        <taxon>Desulfovibrionia</taxon>
        <taxon>Desulfovibrionales</taxon>
        <taxon>Desulfomicrobiaceae</taxon>
        <taxon>Desulfomicrobium</taxon>
    </lineage>
</organism>
<dbReference type="Gene3D" id="3.90.190.20">
    <property type="entry name" value="Mur ligase, C-terminal domain"/>
    <property type="match status" value="1"/>
</dbReference>
<evidence type="ECO:0000256" key="5">
    <source>
        <dbReference type="ARBA" id="ARBA00022840"/>
    </source>
</evidence>
<dbReference type="RefSeq" id="WP_092374947.1">
    <property type="nucleotide sequence ID" value="NZ_FORX01000009.1"/>
</dbReference>
<keyword evidence="3 10" id="KW-0132">Cell division</keyword>
<dbReference type="UniPathway" id="UPA00219"/>
<dbReference type="InterPro" id="IPR000713">
    <property type="entry name" value="Mur_ligase_N"/>
</dbReference>
<dbReference type="PANTHER" id="PTHR43024:SF1">
    <property type="entry name" value="UDP-N-ACETYLMURAMOYL-TRIPEPTIDE--D-ALANYL-D-ALANINE LIGASE"/>
    <property type="match status" value="1"/>
</dbReference>
<dbReference type="InterPro" id="IPR013221">
    <property type="entry name" value="Mur_ligase_cen"/>
</dbReference>
<dbReference type="Proteomes" id="UP000198635">
    <property type="component" value="Unassembled WGS sequence"/>
</dbReference>
<keyword evidence="8 10" id="KW-0131">Cell cycle</keyword>
<dbReference type="InterPro" id="IPR004101">
    <property type="entry name" value="Mur_ligase_C"/>
</dbReference>
<dbReference type="PANTHER" id="PTHR43024">
    <property type="entry name" value="UDP-N-ACETYLMURAMOYL-TRIPEPTIDE--D-ALANYL-D-ALANINE LIGASE"/>
    <property type="match status" value="1"/>
</dbReference>
<dbReference type="NCBIfam" id="TIGR01143">
    <property type="entry name" value="murF"/>
    <property type="match status" value="1"/>
</dbReference>
<evidence type="ECO:0000256" key="6">
    <source>
        <dbReference type="ARBA" id="ARBA00022960"/>
    </source>
</evidence>
<evidence type="ECO:0000259" key="14">
    <source>
        <dbReference type="Pfam" id="PF08245"/>
    </source>
</evidence>
<evidence type="ECO:0000256" key="1">
    <source>
        <dbReference type="ARBA" id="ARBA00022490"/>
    </source>
</evidence>
<evidence type="ECO:0000256" key="11">
    <source>
        <dbReference type="RuleBase" id="RU004136"/>
    </source>
</evidence>
<dbReference type="GO" id="GO:0047480">
    <property type="term" value="F:UDP-N-acetylmuramoyl-tripeptide-D-alanyl-D-alanine ligase activity"/>
    <property type="evidence" value="ECO:0007669"/>
    <property type="project" value="UniProtKB-UniRule"/>
</dbReference>
<evidence type="ECO:0000313" key="16">
    <source>
        <dbReference type="Proteomes" id="UP000198635"/>
    </source>
</evidence>
<comment type="function">
    <text evidence="10 11">Involved in cell wall formation. Catalyzes the final step in the synthesis of UDP-N-acetylmuramoyl-pentapeptide, the precursor of murein.</text>
</comment>
<dbReference type="GO" id="GO:0008766">
    <property type="term" value="F:UDP-N-acetylmuramoylalanyl-D-glutamyl-2,6-diaminopimelate-D-alanyl-D-alanine ligase activity"/>
    <property type="evidence" value="ECO:0007669"/>
    <property type="project" value="RHEA"/>
</dbReference>
<dbReference type="InterPro" id="IPR036565">
    <property type="entry name" value="Mur-like_cat_sf"/>
</dbReference>
<dbReference type="InterPro" id="IPR005863">
    <property type="entry name" value="UDP-N-AcMur_synth"/>
</dbReference>
<dbReference type="GO" id="GO:0051301">
    <property type="term" value="P:cell division"/>
    <property type="evidence" value="ECO:0007669"/>
    <property type="project" value="UniProtKB-KW"/>
</dbReference>
<evidence type="ECO:0000259" key="13">
    <source>
        <dbReference type="Pfam" id="PF02875"/>
    </source>
</evidence>
<dbReference type="GO" id="GO:0005737">
    <property type="term" value="C:cytoplasm"/>
    <property type="evidence" value="ECO:0007669"/>
    <property type="project" value="UniProtKB-SubCell"/>
</dbReference>
<dbReference type="InterPro" id="IPR051046">
    <property type="entry name" value="MurCDEF_CellWall_CoF430Synth"/>
</dbReference>
<dbReference type="STRING" id="52560.SAMN04488082_10957"/>
<dbReference type="InterPro" id="IPR035911">
    <property type="entry name" value="MurE/MurF_N"/>
</dbReference>
<name>A0A1I3V427_9BACT</name>
<keyword evidence="1 10" id="KW-0963">Cytoplasm</keyword>
<comment type="pathway">
    <text evidence="10 11">Cell wall biogenesis; peptidoglycan biosynthesis.</text>
</comment>
<dbReference type="Gene3D" id="3.40.1190.10">
    <property type="entry name" value="Mur-like, catalytic domain"/>
    <property type="match status" value="1"/>
</dbReference>
<dbReference type="GO" id="GO:0005524">
    <property type="term" value="F:ATP binding"/>
    <property type="evidence" value="ECO:0007669"/>
    <property type="project" value="UniProtKB-UniRule"/>
</dbReference>
<dbReference type="InterPro" id="IPR036615">
    <property type="entry name" value="Mur_ligase_C_dom_sf"/>
</dbReference>
<feature type="domain" description="Mur ligase central" evidence="14">
    <location>
        <begin position="105"/>
        <end position="291"/>
    </location>
</feature>
<dbReference type="SUPFAM" id="SSF53623">
    <property type="entry name" value="MurD-like peptide ligases, catalytic domain"/>
    <property type="match status" value="1"/>
</dbReference>
<evidence type="ECO:0000259" key="12">
    <source>
        <dbReference type="Pfam" id="PF01225"/>
    </source>
</evidence>
<accession>A0A1I3V427</accession>
<comment type="subcellular location">
    <subcellularLocation>
        <location evidence="10 11">Cytoplasm</location>
    </subcellularLocation>
</comment>
<protein>
    <recommendedName>
        <fullName evidence="10 11">UDP-N-acetylmuramoyl-tripeptide--D-alanyl-D-alanine ligase</fullName>
        <ecNumber evidence="10 11">6.3.2.10</ecNumber>
    </recommendedName>
    <alternativeName>
        <fullName evidence="10">D-alanyl-D-alanine-adding enzyme</fullName>
    </alternativeName>
</protein>
<dbReference type="Gene3D" id="3.40.1390.10">
    <property type="entry name" value="MurE/MurF, N-terminal domain"/>
    <property type="match status" value="1"/>
</dbReference>
<evidence type="ECO:0000256" key="4">
    <source>
        <dbReference type="ARBA" id="ARBA00022741"/>
    </source>
</evidence>
<keyword evidence="5 10" id="KW-0067">ATP-binding</keyword>
<evidence type="ECO:0000256" key="10">
    <source>
        <dbReference type="HAMAP-Rule" id="MF_02019"/>
    </source>
</evidence>
<dbReference type="AlphaFoldDB" id="A0A1I3V427"/>
<comment type="catalytic activity">
    <reaction evidence="10 11">
        <text>D-alanyl-D-alanine + UDP-N-acetyl-alpha-D-muramoyl-L-alanyl-gamma-D-glutamyl-meso-2,6-diaminopimelate + ATP = UDP-N-acetyl-alpha-D-muramoyl-L-alanyl-gamma-D-glutamyl-meso-2,6-diaminopimeloyl-D-alanyl-D-alanine + ADP + phosphate + H(+)</text>
        <dbReference type="Rhea" id="RHEA:28374"/>
        <dbReference type="ChEBI" id="CHEBI:15378"/>
        <dbReference type="ChEBI" id="CHEBI:30616"/>
        <dbReference type="ChEBI" id="CHEBI:43474"/>
        <dbReference type="ChEBI" id="CHEBI:57822"/>
        <dbReference type="ChEBI" id="CHEBI:61386"/>
        <dbReference type="ChEBI" id="CHEBI:83905"/>
        <dbReference type="ChEBI" id="CHEBI:456216"/>
        <dbReference type="EC" id="6.3.2.10"/>
    </reaction>
</comment>
<evidence type="ECO:0000256" key="2">
    <source>
        <dbReference type="ARBA" id="ARBA00022598"/>
    </source>
</evidence>
<dbReference type="SUPFAM" id="SSF63418">
    <property type="entry name" value="MurE/MurF N-terminal domain"/>
    <property type="match status" value="1"/>
</dbReference>
<evidence type="ECO:0000256" key="7">
    <source>
        <dbReference type="ARBA" id="ARBA00022984"/>
    </source>
</evidence>
<reference evidence="16" key="1">
    <citation type="submission" date="2016-10" db="EMBL/GenBank/DDBJ databases">
        <authorList>
            <person name="Varghese N."/>
            <person name="Submissions S."/>
        </authorList>
    </citation>
    <scope>NUCLEOTIDE SEQUENCE [LARGE SCALE GENOMIC DNA]</scope>
    <source>
        <strain evidence="16">DSM 5918</strain>
    </source>
</reference>
<keyword evidence="4 10" id="KW-0547">Nucleotide-binding</keyword>
<proteinExistence type="inferred from homology"/>
<keyword evidence="6 10" id="KW-0133">Cell shape</keyword>
<dbReference type="OrthoDB" id="9801978at2"/>